<sequence>MVCISHSGGQVSSNSATCPLPKPLFEFLFLRCSVRKPPRFLLSIHRLISSFYSVRVAAKIDKVEEIAV</sequence>
<evidence type="ECO:0000313" key="1">
    <source>
        <dbReference type="EMBL" id="KAA8524557.1"/>
    </source>
</evidence>
<dbReference type="EMBL" id="CM018047">
    <property type="protein sequence ID" value="KAA8524557.1"/>
    <property type="molecule type" value="Genomic_DNA"/>
</dbReference>
<gene>
    <name evidence="1" type="ORF">F0562_010980</name>
</gene>
<name>A0A5J5A5G1_9ASTE</name>
<dbReference type="AlphaFoldDB" id="A0A5J5A5G1"/>
<evidence type="ECO:0000313" key="2">
    <source>
        <dbReference type="Proteomes" id="UP000325577"/>
    </source>
</evidence>
<reference evidence="1 2" key="1">
    <citation type="submission" date="2019-09" db="EMBL/GenBank/DDBJ databases">
        <title>A chromosome-level genome assembly of the Chinese tupelo Nyssa sinensis.</title>
        <authorList>
            <person name="Yang X."/>
            <person name="Kang M."/>
            <person name="Yang Y."/>
            <person name="Xiong H."/>
            <person name="Wang M."/>
            <person name="Zhang Z."/>
            <person name="Wang Z."/>
            <person name="Wu H."/>
            <person name="Ma T."/>
            <person name="Liu J."/>
            <person name="Xi Z."/>
        </authorList>
    </citation>
    <scope>NUCLEOTIDE SEQUENCE [LARGE SCALE GENOMIC DNA]</scope>
    <source>
        <strain evidence="1">J267</strain>
        <tissue evidence="1">Leaf</tissue>
    </source>
</reference>
<proteinExistence type="predicted"/>
<dbReference type="Proteomes" id="UP000325577">
    <property type="component" value="Linkage Group LG4"/>
</dbReference>
<keyword evidence="2" id="KW-1185">Reference proteome</keyword>
<protein>
    <submittedName>
        <fullName evidence="1">Uncharacterized protein</fullName>
    </submittedName>
</protein>
<organism evidence="1 2">
    <name type="scientific">Nyssa sinensis</name>
    <dbReference type="NCBI Taxonomy" id="561372"/>
    <lineage>
        <taxon>Eukaryota</taxon>
        <taxon>Viridiplantae</taxon>
        <taxon>Streptophyta</taxon>
        <taxon>Embryophyta</taxon>
        <taxon>Tracheophyta</taxon>
        <taxon>Spermatophyta</taxon>
        <taxon>Magnoliopsida</taxon>
        <taxon>eudicotyledons</taxon>
        <taxon>Gunneridae</taxon>
        <taxon>Pentapetalae</taxon>
        <taxon>asterids</taxon>
        <taxon>Cornales</taxon>
        <taxon>Nyssaceae</taxon>
        <taxon>Nyssa</taxon>
    </lineage>
</organism>
<accession>A0A5J5A5G1</accession>